<reference evidence="1" key="1">
    <citation type="submission" date="2018-06" db="EMBL/GenBank/DDBJ databases">
        <authorList>
            <person name="Zhirakovskaya E."/>
        </authorList>
    </citation>
    <scope>NUCLEOTIDE SEQUENCE</scope>
</reference>
<feature type="non-terminal residue" evidence="1">
    <location>
        <position position="1"/>
    </location>
</feature>
<dbReference type="AlphaFoldDB" id="A0A3B1AEA2"/>
<dbReference type="EMBL" id="UOFW01000081">
    <property type="protein sequence ID" value="VAX04166.1"/>
    <property type="molecule type" value="Genomic_DNA"/>
</dbReference>
<accession>A0A3B1AEA2</accession>
<gene>
    <name evidence="1" type="ORF">MNBD_ALPHA03-444</name>
</gene>
<proteinExistence type="predicted"/>
<organism evidence="1">
    <name type="scientific">hydrothermal vent metagenome</name>
    <dbReference type="NCBI Taxonomy" id="652676"/>
    <lineage>
        <taxon>unclassified sequences</taxon>
        <taxon>metagenomes</taxon>
        <taxon>ecological metagenomes</taxon>
    </lineage>
</organism>
<sequence>APIVKEDFGVCKGYGCRYYLRTGISEQEWQQIARVFEQDDQNVARNAAQERELIKQAIGLFEKIIGPKTDTANDDAGAQIINFSTRDQMDCIDEAYNSSTYLFLMRKAGLIKFHSLGQPLRRGYFIDRWPHNTATIHEIDKDKTIKGPGHYVVDSWFHANGARPEIILASLWGTGWTPDKE</sequence>
<name>A0A3B1AEA2_9ZZZZ</name>
<evidence type="ECO:0000313" key="1">
    <source>
        <dbReference type="EMBL" id="VAX04166.1"/>
    </source>
</evidence>
<protein>
    <submittedName>
        <fullName evidence="1">Uncharacterized protein</fullName>
    </submittedName>
</protein>